<name>A0ABV6S9Y7_9SPHN</name>
<evidence type="ECO:0000259" key="6">
    <source>
        <dbReference type="PROSITE" id="PS50111"/>
    </source>
</evidence>
<gene>
    <name evidence="8" type="ORF">ACFFF8_12980</name>
</gene>
<dbReference type="CDD" id="cd11386">
    <property type="entry name" value="MCP_signal"/>
    <property type="match status" value="1"/>
</dbReference>
<dbReference type="SUPFAM" id="SSF58104">
    <property type="entry name" value="Methyl-accepting chemotaxis protein (MCP) signaling domain"/>
    <property type="match status" value="1"/>
</dbReference>
<accession>A0ABV6S9Y7</accession>
<dbReference type="InterPro" id="IPR004089">
    <property type="entry name" value="MCPsignal_dom"/>
</dbReference>
<evidence type="ECO:0000256" key="2">
    <source>
        <dbReference type="ARBA" id="ARBA00029447"/>
    </source>
</evidence>
<keyword evidence="1" id="KW-0145">Chemotaxis</keyword>
<dbReference type="SMART" id="SM00283">
    <property type="entry name" value="MA"/>
    <property type="match status" value="1"/>
</dbReference>
<keyword evidence="3" id="KW-0807">Transducer</keyword>
<evidence type="ECO:0000256" key="1">
    <source>
        <dbReference type="ARBA" id="ARBA00022500"/>
    </source>
</evidence>
<dbReference type="InterPro" id="IPR004090">
    <property type="entry name" value="Chemotax_Me-accpt_rcpt"/>
</dbReference>
<dbReference type="Gene3D" id="6.10.340.10">
    <property type="match status" value="1"/>
</dbReference>
<dbReference type="PRINTS" id="PR00260">
    <property type="entry name" value="CHEMTRNSDUCR"/>
</dbReference>
<comment type="caution">
    <text evidence="8">The sequence shown here is derived from an EMBL/GenBank/DDBJ whole genome shotgun (WGS) entry which is preliminary data.</text>
</comment>
<evidence type="ECO:0000259" key="7">
    <source>
        <dbReference type="PROSITE" id="PS50885"/>
    </source>
</evidence>
<dbReference type="RefSeq" id="WP_267222387.1">
    <property type="nucleotide sequence ID" value="NZ_JAPCWC010000015.1"/>
</dbReference>
<dbReference type="EMBL" id="JBHLTM010000050">
    <property type="protein sequence ID" value="MFC0685512.1"/>
    <property type="molecule type" value="Genomic_DNA"/>
</dbReference>
<proteinExistence type="inferred from homology"/>
<feature type="transmembrane region" description="Helical" evidence="5">
    <location>
        <begin position="17"/>
        <end position="42"/>
    </location>
</feature>
<feature type="compositionally biased region" description="Low complexity" evidence="4">
    <location>
        <begin position="433"/>
        <end position="460"/>
    </location>
</feature>
<feature type="region of interest" description="Disordered" evidence="4">
    <location>
        <begin position="433"/>
        <end position="477"/>
    </location>
</feature>
<organism evidence="8 9">
    <name type="scientific">Novosphingobium clariflavum</name>
    <dbReference type="NCBI Taxonomy" id="2029884"/>
    <lineage>
        <taxon>Bacteria</taxon>
        <taxon>Pseudomonadati</taxon>
        <taxon>Pseudomonadota</taxon>
        <taxon>Alphaproteobacteria</taxon>
        <taxon>Sphingomonadales</taxon>
        <taxon>Sphingomonadaceae</taxon>
        <taxon>Novosphingobium</taxon>
    </lineage>
</organism>
<dbReference type="InterPro" id="IPR003660">
    <property type="entry name" value="HAMP_dom"/>
</dbReference>
<feature type="domain" description="HAMP" evidence="7">
    <location>
        <begin position="64"/>
        <end position="117"/>
    </location>
</feature>
<dbReference type="Gene3D" id="1.10.287.950">
    <property type="entry name" value="Methyl-accepting chemotaxis protein"/>
    <property type="match status" value="1"/>
</dbReference>
<comment type="similarity">
    <text evidence="2">Belongs to the methyl-accepting chemotaxis (MCP) protein family.</text>
</comment>
<evidence type="ECO:0000256" key="3">
    <source>
        <dbReference type="PROSITE-ProRule" id="PRU00284"/>
    </source>
</evidence>
<keyword evidence="5" id="KW-1133">Transmembrane helix</keyword>
<evidence type="ECO:0000256" key="5">
    <source>
        <dbReference type="SAM" id="Phobius"/>
    </source>
</evidence>
<sequence>MFDWFEKEAPIRAKFRALLYLHGLWGLVGLLGAALAAFGWMAPGIGCALLALVGGLVTVRISGRLICDPYVETVVRMEALAGGDLSSPIHFTDHNDCVGRMTKAMAVFRDNAAQVQRSAGEQQAVVEGLERGLSGLEQGDMTTQLGQPFAAAYEGLRASFNRTVGGLEGSMGQVVASAECVRSGSAEIRAASDDLAERTELQAATLEQTTASMKHVTGMVDDTARSAADVRNAVSAAHGDADEGASVVRSAISAMAAIEKSSLEINQIIDLIDGIAFQTNLLALNAGVEAARAGDAGKGFAVVANEVRALAQRSSDAARDIRALITNSSTQVSQGVDLVGQTGRMLERIGTKIAEVNALVDAIAKGAELQADTLGDIGKAVISMDQMVQQNAAMVEQTAAAARSLASEAEELSGLTGRFRLKGGAKASARRAVSSQPAMVSASAPPASPAPRLAALPPVSGNLALSPAPSGDDWAEF</sequence>
<evidence type="ECO:0000313" key="9">
    <source>
        <dbReference type="Proteomes" id="UP001589858"/>
    </source>
</evidence>
<dbReference type="SUPFAM" id="SSF158472">
    <property type="entry name" value="HAMP domain-like"/>
    <property type="match status" value="1"/>
</dbReference>
<protein>
    <submittedName>
        <fullName evidence="8">Methyl-accepting chemotaxis protein</fullName>
    </submittedName>
</protein>
<keyword evidence="5" id="KW-0472">Membrane</keyword>
<reference evidence="8 9" key="1">
    <citation type="submission" date="2024-09" db="EMBL/GenBank/DDBJ databases">
        <authorList>
            <person name="Sun Q."/>
            <person name="Mori K."/>
        </authorList>
    </citation>
    <scope>NUCLEOTIDE SEQUENCE [LARGE SCALE GENOMIC DNA]</scope>
    <source>
        <strain evidence="8 9">CICC 11035S</strain>
    </source>
</reference>
<dbReference type="PROSITE" id="PS50885">
    <property type="entry name" value="HAMP"/>
    <property type="match status" value="1"/>
</dbReference>
<evidence type="ECO:0000256" key="4">
    <source>
        <dbReference type="SAM" id="MobiDB-lite"/>
    </source>
</evidence>
<keyword evidence="5" id="KW-0812">Transmembrane</keyword>
<dbReference type="PANTHER" id="PTHR43531">
    <property type="entry name" value="PROTEIN ICFG"/>
    <property type="match status" value="1"/>
</dbReference>
<feature type="domain" description="Methyl-accepting transducer" evidence="6">
    <location>
        <begin position="177"/>
        <end position="406"/>
    </location>
</feature>
<evidence type="ECO:0000313" key="8">
    <source>
        <dbReference type="EMBL" id="MFC0685512.1"/>
    </source>
</evidence>
<keyword evidence="9" id="KW-1185">Reference proteome</keyword>
<dbReference type="PROSITE" id="PS50111">
    <property type="entry name" value="CHEMOTAXIS_TRANSDUC_2"/>
    <property type="match status" value="1"/>
</dbReference>
<dbReference type="InterPro" id="IPR051310">
    <property type="entry name" value="MCP_chemotaxis"/>
</dbReference>
<dbReference type="Proteomes" id="UP001589858">
    <property type="component" value="Unassembled WGS sequence"/>
</dbReference>
<dbReference type="PANTHER" id="PTHR43531:SF11">
    <property type="entry name" value="METHYL-ACCEPTING CHEMOTAXIS PROTEIN 3"/>
    <property type="match status" value="1"/>
</dbReference>
<dbReference type="Pfam" id="PF00015">
    <property type="entry name" value="MCPsignal"/>
    <property type="match status" value="1"/>
</dbReference>